<gene>
    <name evidence="2" type="ORF">GJ700_10950</name>
</gene>
<evidence type="ECO:0000256" key="1">
    <source>
        <dbReference type="SAM" id="SignalP"/>
    </source>
</evidence>
<evidence type="ECO:0008006" key="4">
    <source>
        <dbReference type="Google" id="ProtNLM"/>
    </source>
</evidence>
<keyword evidence="1" id="KW-0732">Signal</keyword>
<feature type="signal peptide" evidence="1">
    <location>
        <begin position="1"/>
        <end position="18"/>
    </location>
</feature>
<evidence type="ECO:0000313" key="3">
    <source>
        <dbReference type="Proteomes" id="UP000446768"/>
    </source>
</evidence>
<dbReference type="Proteomes" id="UP000446768">
    <property type="component" value="Unassembled WGS sequence"/>
</dbReference>
<comment type="caution">
    <text evidence="2">The sequence shown here is derived from an EMBL/GenBank/DDBJ whole genome shotgun (WGS) entry which is preliminary data.</text>
</comment>
<dbReference type="EMBL" id="WKJJ01000006">
    <property type="protein sequence ID" value="MRV72231.1"/>
    <property type="molecule type" value="Genomic_DNA"/>
</dbReference>
<proteinExistence type="predicted"/>
<evidence type="ECO:0000313" key="2">
    <source>
        <dbReference type="EMBL" id="MRV72231.1"/>
    </source>
</evidence>
<name>A0A7X2ILJ2_9BURK</name>
<reference evidence="2 3" key="1">
    <citation type="submission" date="2019-11" db="EMBL/GenBank/DDBJ databases">
        <title>Novel species isolated from a subtropical stream in China.</title>
        <authorList>
            <person name="Lu H."/>
        </authorList>
    </citation>
    <scope>NUCLEOTIDE SEQUENCE [LARGE SCALE GENOMIC DNA]</scope>
    <source>
        <strain evidence="2 3">FT92W</strain>
    </source>
</reference>
<dbReference type="AlphaFoldDB" id="A0A7X2ILJ2"/>
<accession>A0A7X2ILJ2</accession>
<sequence>MNKLVAAALLAVCCAAQAQTTPPDVAAHQRQELKRGDPARWYKADRSTAAQLRTLRKEINAAYAEAKIGCRKMSADERSDCMKEARDTYTADLGNMRELNYAANHMDTSVYETTGR</sequence>
<keyword evidence="3" id="KW-1185">Reference proteome</keyword>
<protein>
    <recommendedName>
        <fullName evidence="4">DUF4148 domain-containing protein</fullName>
    </recommendedName>
</protein>
<organism evidence="2 3">
    <name type="scientific">Pseudoduganella rivuli</name>
    <dbReference type="NCBI Taxonomy" id="2666085"/>
    <lineage>
        <taxon>Bacteria</taxon>
        <taxon>Pseudomonadati</taxon>
        <taxon>Pseudomonadota</taxon>
        <taxon>Betaproteobacteria</taxon>
        <taxon>Burkholderiales</taxon>
        <taxon>Oxalobacteraceae</taxon>
        <taxon>Telluria group</taxon>
        <taxon>Pseudoduganella</taxon>
    </lineage>
</organism>
<feature type="chain" id="PRO_5031094907" description="DUF4148 domain-containing protein" evidence="1">
    <location>
        <begin position="19"/>
        <end position="116"/>
    </location>
</feature>
<dbReference type="RefSeq" id="WP_154373592.1">
    <property type="nucleotide sequence ID" value="NZ_WKJJ01000006.1"/>
</dbReference>